<name>A0A0H2R853_9AGAM</name>
<protein>
    <submittedName>
        <fullName evidence="1">Uncharacterized protein</fullName>
    </submittedName>
</protein>
<gene>
    <name evidence="1" type="ORF">SCHPADRAFT_625815</name>
</gene>
<reference evidence="1 2" key="1">
    <citation type="submission" date="2015-04" db="EMBL/GenBank/DDBJ databases">
        <title>Complete genome sequence of Schizopora paradoxa KUC8140, a cosmopolitan wood degrader in East Asia.</title>
        <authorList>
            <consortium name="DOE Joint Genome Institute"/>
            <person name="Min B."/>
            <person name="Park H."/>
            <person name="Jang Y."/>
            <person name="Kim J.-J."/>
            <person name="Kim K.H."/>
            <person name="Pangilinan J."/>
            <person name="Lipzen A."/>
            <person name="Riley R."/>
            <person name="Grigoriev I.V."/>
            <person name="Spatafora J.W."/>
            <person name="Choi I.-G."/>
        </authorList>
    </citation>
    <scope>NUCLEOTIDE SEQUENCE [LARGE SCALE GENOMIC DNA]</scope>
    <source>
        <strain evidence="1 2">KUC8140</strain>
    </source>
</reference>
<evidence type="ECO:0000313" key="2">
    <source>
        <dbReference type="Proteomes" id="UP000053477"/>
    </source>
</evidence>
<dbReference type="AlphaFoldDB" id="A0A0H2R853"/>
<proteinExistence type="predicted"/>
<dbReference type="Proteomes" id="UP000053477">
    <property type="component" value="Unassembled WGS sequence"/>
</dbReference>
<dbReference type="InParanoid" id="A0A0H2R853"/>
<keyword evidence="2" id="KW-1185">Reference proteome</keyword>
<accession>A0A0H2R853</accession>
<organism evidence="1 2">
    <name type="scientific">Schizopora paradoxa</name>
    <dbReference type="NCBI Taxonomy" id="27342"/>
    <lineage>
        <taxon>Eukaryota</taxon>
        <taxon>Fungi</taxon>
        <taxon>Dikarya</taxon>
        <taxon>Basidiomycota</taxon>
        <taxon>Agaricomycotina</taxon>
        <taxon>Agaricomycetes</taxon>
        <taxon>Hymenochaetales</taxon>
        <taxon>Schizoporaceae</taxon>
        <taxon>Schizopora</taxon>
    </lineage>
</organism>
<sequence>MMLLLRILRRIHRGRPCCTRRLHTLLRVGQRNKSLANFFQTLQYPNISMQSLLQLHYLFSYVLAPTAESPINFCSRKSV</sequence>
<evidence type="ECO:0000313" key="1">
    <source>
        <dbReference type="EMBL" id="KLO07984.1"/>
    </source>
</evidence>
<dbReference type="EMBL" id="KQ086111">
    <property type="protein sequence ID" value="KLO07984.1"/>
    <property type="molecule type" value="Genomic_DNA"/>
</dbReference>